<dbReference type="RefSeq" id="WP_149267153.1">
    <property type="nucleotide sequence ID" value="NZ_VFJB01000009.1"/>
</dbReference>
<dbReference type="InterPro" id="IPR051314">
    <property type="entry name" value="AAA_ATPase_RarA/MGS1/WRNIP1"/>
</dbReference>
<dbReference type="GO" id="GO:0000731">
    <property type="term" value="P:DNA synthesis involved in DNA repair"/>
    <property type="evidence" value="ECO:0007669"/>
    <property type="project" value="TreeGrafter"/>
</dbReference>
<dbReference type="SUPFAM" id="SSF48019">
    <property type="entry name" value="post-AAA+ oligomerization domain-like"/>
    <property type="match status" value="1"/>
</dbReference>
<evidence type="ECO:0000256" key="3">
    <source>
        <dbReference type="ARBA" id="ARBA00020776"/>
    </source>
</evidence>
<keyword evidence="8" id="KW-1185">Reference proteome</keyword>
<dbReference type="Pfam" id="PF16193">
    <property type="entry name" value="AAA_assoc_2"/>
    <property type="match status" value="1"/>
</dbReference>
<dbReference type="GO" id="GO:0003677">
    <property type="term" value="F:DNA binding"/>
    <property type="evidence" value="ECO:0007669"/>
    <property type="project" value="InterPro"/>
</dbReference>
<keyword evidence="5" id="KW-0067">ATP-binding</keyword>
<dbReference type="Gene3D" id="1.20.272.10">
    <property type="match status" value="1"/>
</dbReference>
<dbReference type="Gene3D" id="3.40.50.300">
    <property type="entry name" value="P-loop containing nucleotide triphosphate hydrolases"/>
    <property type="match status" value="1"/>
</dbReference>
<dbReference type="GO" id="GO:0008047">
    <property type="term" value="F:enzyme activator activity"/>
    <property type="evidence" value="ECO:0007669"/>
    <property type="project" value="TreeGrafter"/>
</dbReference>
<sequence length="406" mass="46397">MKILEALKPEKFEDIIGQDHLTGENTLFRRVVERGDFASLILIGPPGSGKTSIASIIGKYHSLNFYRLHAANSSAADIRRIVEETKGFGRQSIVFIDEIHHYSKSQQNLLLNIIDEQYIKLIGASTENPYYNLIPPLRSRSLLFNLNKPDRGTLEKIFQKGVSWVKKEFAVKDVKVEDEFVESLLETADGDIRRLLIFVENSALIAERVDGVLIFDRKVLDRLPYNFRYSKDEHYHALSAMIKSIRGSDPDAALLWCLKLLKSGVDPRVIFRRLLISASEDIGNAMPDALVVANAAYEAFEKVGLPEGKIIMSQLVTYLASCPKSNRSYIAVKECEKFLEKNNPIPPDHLRSDSKKYKYPFDYGGFVKQAYCDENILFYKPLKVGFESKFLERLKRLWGTEKYEQE</sequence>
<reference evidence="7 8" key="1">
    <citation type="submission" date="2019-06" db="EMBL/GenBank/DDBJ databases">
        <title>Genomic insights into carbon and energy metabolism of Deferribacter autotrophicus revealed new metabolic traits in the phylum Deferribacteres.</title>
        <authorList>
            <person name="Slobodkin A.I."/>
            <person name="Slobodkina G.B."/>
            <person name="Allioux M."/>
            <person name="Alain K."/>
            <person name="Jebbar M."/>
            <person name="Shadrin V."/>
            <person name="Kublanov I.V."/>
            <person name="Toshchakov S.V."/>
            <person name="Bonch-Osmolovskaya E.A."/>
        </authorList>
    </citation>
    <scope>NUCLEOTIDE SEQUENCE [LARGE SCALE GENOMIC DNA]</scope>
    <source>
        <strain evidence="7 8">SL50</strain>
    </source>
</reference>
<keyword evidence="4" id="KW-0547">Nucleotide-binding</keyword>
<evidence type="ECO:0000313" key="7">
    <source>
        <dbReference type="EMBL" id="KAA0257008.1"/>
    </source>
</evidence>
<dbReference type="InterPro" id="IPR021886">
    <property type="entry name" value="MgsA_C"/>
</dbReference>
<dbReference type="InterPro" id="IPR008921">
    <property type="entry name" value="DNA_pol3_clamp-load_cplx_C"/>
</dbReference>
<dbReference type="GO" id="GO:0017116">
    <property type="term" value="F:single-stranded DNA helicase activity"/>
    <property type="evidence" value="ECO:0007669"/>
    <property type="project" value="TreeGrafter"/>
</dbReference>
<dbReference type="SMART" id="SM00382">
    <property type="entry name" value="AAA"/>
    <property type="match status" value="1"/>
</dbReference>
<dbReference type="InterPro" id="IPR032423">
    <property type="entry name" value="AAA_assoc_2"/>
</dbReference>
<dbReference type="GO" id="GO:0006261">
    <property type="term" value="P:DNA-templated DNA replication"/>
    <property type="evidence" value="ECO:0007669"/>
    <property type="project" value="TreeGrafter"/>
</dbReference>
<dbReference type="EMBL" id="VFJB01000009">
    <property type="protein sequence ID" value="KAA0257008.1"/>
    <property type="molecule type" value="Genomic_DNA"/>
</dbReference>
<dbReference type="PANTHER" id="PTHR13779:SF7">
    <property type="entry name" value="ATPASE WRNIP1"/>
    <property type="match status" value="1"/>
</dbReference>
<accession>A0A5A8F5S0</accession>
<dbReference type="Pfam" id="PF12002">
    <property type="entry name" value="MgsA_C"/>
    <property type="match status" value="1"/>
</dbReference>
<dbReference type="AlphaFoldDB" id="A0A5A8F5S0"/>
<evidence type="ECO:0000256" key="2">
    <source>
        <dbReference type="ARBA" id="ARBA00008959"/>
    </source>
</evidence>
<protein>
    <recommendedName>
        <fullName evidence="3">Replication-associated recombination protein A</fullName>
    </recommendedName>
</protein>
<dbReference type="Gene3D" id="1.10.8.60">
    <property type="match status" value="1"/>
</dbReference>
<dbReference type="GO" id="GO:0005524">
    <property type="term" value="F:ATP binding"/>
    <property type="evidence" value="ECO:0007669"/>
    <property type="project" value="UniProtKB-KW"/>
</dbReference>
<evidence type="ECO:0000256" key="5">
    <source>
        <dbReference type="ARBA" id="ARBA00022840"/>
    </source>
</evidence>
<dbReference type="Gene3D" id="1.10.3710.10">
    <property type="entry name" value="DNA polymerase III clamp loader subunits, C-terminal domain"/>
    <property type="match status" value="1"/>
</dbReference>
<evidence type="ECO:0000256" key="4">
    <source>
        <dbReference type="ARBA" id="ARBA00022741"/>
    </source>
</evidence>
<evidence type="ECO:0000256" key="1">
    <source>
        <dbReference type="ARBA" id="ARBA00002393"/>
    </source>
</evidence>
<name>A0A5A8F5S0_9BACT</name>
<dbReference type="Proteomes" id="UP000322876">
    <property type="component" value="Unassembled WGS sequence"/>
</dbReference>
<organism evidence="7 8">
    <name type="scientific">Deferribacter autotrophicus</name>
    <dbReference type="NCBI Taxonomy" id="500465"/>
    <lineage>
        <taxon>Bacteria</taxon>
        <taxon>Pseudomonadati</taxon>
        <taxon>Deferribacterota</taxon>
        <taxon>Deferribacteres</taxon>
        <taxon>Deferribacterales</taxon>
        <taxon>Deferribacteraceae</taxon>
        <taxon>Deferribacter</taxon>
    </lineage>
</organism>
<dbReference type="Pfam" id="PF00004">
    <property type="entry name" value="AAA"/>
    <property type="match status" value="1"/>
</dbReference>
<gene>
    <name evidence="7" type="ORF">FHQ18_10580</name>
</gene>
<dbReference type="SUPFAM" id="SSF52540">
    <property type="entry name" value="P-loop containing nucleoside triphosphate hydrolases"/>
    <property type="match status" value="1"/>
</dbReference>
<dbReference type="PANTHER" id="PTHR13779">
    <property type="entry name" value="WERNER HELICASE-INTERACTING PROTEIN 1 FAMILY MEMBER"/>
    <property type="match status" value="1"/>
</dbReference>
<dbReference type="InterPro" id="IPR003959">
    <property type="entry name" value="ATPase_AAA_core"/>
</dbReference>
<comment type="similarity">
    <text evidence="2">Belongs to the AAA ATPase family. RarA/MGS1/WRNIP1 subfamily.</text>
</comment>
<evidence type="ECO:0000259" key="6">
    <source>
        <dbReference type="SMART" id="SM00382"/>
    </source>
</evidence>
<evidence type="ECO:0000313" key="8">
    <source>
        <dbReference type="Proteomes" id="UP000322876"/>
    </source>
</evidence>
<dbReference type="InterPro" id="IPR003593">
    <property type="entry name" value="AAA+_ATPase"/>
</dbReference>
<comment type="caution">
    <text evidence="7">The sequence shown here is derived from an EMBL/GenBank/DDBJ whole genome shotgun (WGS) entry which is preliminary data.</text>
</comment>
<dbReference type="CDD" id="cd18139">
    <property type="entry name" value="HLD_clamp_RarA"/>
    <property type="match status" value="1"/>
</dbReference>
<dbReference type="InterPro" id="IPR027417">
    <property type="entry name" value="P-loop_NTPase"/>
</dbReference>
<feature type="domain" description="AAA+ ATPase" evidence="6">
    <location>
        <begin position="36"/>
        <end position="220"/>
    </location>
</feature>
<proteinExistence type="inferred from homology"/>
<dbReference type="OrthoDB" id="9778364at2"/>
<dbReference type="CDD" id="cd00009">
    <property type="entry name" value="AAA"/>
    <property type="match status" value="1"/>
</dbReference>
<dbReference type="GO" id="GO:0016887">
    <property type="term" value="F:ATP hydrolysis activity"/>
    <property type="evidence" value="ECO:0007669"/>
    <property type="project" value="InterPro"/>
</dbReference>
<comment type="function">
    <text evidence="1">DNA-dependent ATPase that plays important roles in cellular responses to stalled DNA replication processes.</text>
</comment>